<reference evidence="3" key="1">
    <citation type="submission" date="2015-07" db="EMBL/GenBank/DDBJ databases">
        <title>Transcriptome Assembly of Anthurium amnicola.</title>
        <authorList>
            <person name="Suzuki J."/>
        </authorList>
    </citation>
    <scope>NUCLEOTIDE SEQUENCE</scope>
</reference>
<protein>
    <submittedName>
        <fullName evidence="3">Protein SENSITIVITY TO RED LIGHT REDUCED 1</fullName>
    </submittedName>
</protein>
<evidence type="ECO:0000313" key="3">
    <source>
        <dbReference type="EMBL" id="JAT57320.1"/>
    </source>
</evidence>
<comment type="similarity">
    <text evidence="1">Belongs to the SRR1 family.</text>
</comment>
<dbReference type="InterPro" id="IPR012942">
    <property type="entry name" value="SRR1-like"/>
</dbReference>
<dbReference type="GO" id="GO:0005634">
    <property type="term" value="C:nucleus"/>
    <property type="evidence" value="ECO:0007669"/>
    <property type="project" value="TreeGrafter"/>
</dbReference>
<organism evidence="3">
    <name type="scientific">Anthurium amnicola</name>
    <dbReference type="NCBI Taxonomy" id="1678845"/>
    <lineage>
        <taxon>Eukaryota</taxon>
        <taxon>Viridiplantae</taxon>
        <taxon>Streptophyta</taxon>
        <taxon>Embryophyta</taxon>
        <taxon>Tracheophyta</taxon>
        <taxon>Spermatophyta</taxon>
        <taxon>Magnoliopsida</taxon>
        <taxon>Liliopsida</taxon>
        <taxon>Araceae</taxon>
        <taxon>Pothoideae</taxon>
        <taxon>Potheae</taxon>
        <taxon>Anthurium</taxon>
    </lineage>
</organism>
<gene>
    <name evidence="3" type="primary">SRR1_2</name>
    <name evidence="3" type="ORF">g.47218</name>
</gene>
<sequence>ETEFTRDDPAAASDFPPLTTTTRCQSAMAARTAVISASDRNPIPDAAGNWTVVLPRRRRRGCGGRHRSEGAVPRPHPALSQALGLPLAPLPWTPSDGDDDASRVARLVQRMHFAMAKLQGSAFYRRFLSQLRGDPRIRGNLARVSPQPEKIRIVVYGVGSIESYECPRLQLSLALLLGRELAGAAAAADVEVFDPVLSAAECATAEALGCRVVRVDERGWRAVDRPTLFYMPHCEAVLYDNLLAANWGRPSALGRMVVLGNSFGEYGKYVEEGLGGRGSVEVADKARYVLGARGFVEEIGVENAGFDEGDESLVRAFNETSWHFFGSDAASIAVCQLESLGIFEKPVHT</sequence>
<feature type="domain" description="SRR1-like" evidence="2">
    <location>
        <begin position="147"/>
        <end position="324"/>
    </location>
</feature>
<feature type="non-terminal residue" evidence="3">
    <location>
        <position position="1"/>
    </location>
</feature>
<evidence type="ECO:0000259" key="2">
    <source>
        <dbReference type="Pfam" id="PF07985"/>
    </source>
</evidence>
<dbReference type="AlphaFoldDB" id="A0A1D1YRR1"/>
<accession>A0A1D1YRR1</accession>
<evidence type="ECO:0000256" key="1">
    <source>
        <dbReference type="ARBA" id="ARBA00009856"/>
    </source>
</evidence>
<dbReference type="PANTHER" id="PTHR28626">
    <property type="entry name" value="SRR1-LIKE PROTEIN"/>
    <property type="match status" value="1"/>
</dbReference>
<proteinExistence type="inferred from homology"/>
<dbReference type="GO" id="GO:0005737">
    <property type="term" value="C:cytoplasm"/>
    <property type="evidence" value="ECO:0007669"/>
    <property type="project" value="TreeGrafter"/>
</dbReference>
<dbReference type="Pfam" id="PF07985">
    <property type="entry name" value="SRR1"/>
    <property type="match status" value="1"/>
</dbReference>
<dbReference type="PANTHER" id="PTHR28626:SF3">
    <property type="entry name" value="SRR1-LIKE PROTEIN"/>
    <property type="match status" value="1"/>
</dbReference>
<dbReference type="EMBL" id="GDJX01010616">
    <property type="protein sequence ID" value="JAT57320.1"/>
    <property type="molecule type" value="Transcribed_RNA"/>
</dbReference>
<dbReference type="InterPro" id="IPR040044">
    <property type="entry name" value="SRR1L"/>
</dbReference>
<name>A0A1D1YRR1_9ARAE</name>